<dbReference type="Pfam" id="PF06445">
    <property type="entry name" value="GyrI-like"/>
    <property type="match status" value="1"/>
</dbReference>
<dbReference type="Proteomes" id="UP000480246">
    <property type="component" value="Unassembled WGS sequence"/>
</dbReference>
<dbReference type="Gene3D" id="3.20.80.10">
    <property type="entry name" value="Regulatory factor, effector binding domain"/>
    <property type="match status" value="1"/>
</dbReference>
<dbReference type="PANTHER" id="PTHR36444:SF3">
    <property type="entry name" value="TRANSCRIPTIONAL ACTIVATOR, PUTATIVE-RELATED"/>
    <property type="match status" value="1"/>
</dbReference>
<gene>
    <name evidence="2" type="ORF">F9U64_06150</name>
</gene>
<dbReference type="AlphaFoldDB" id="A0A7C8KTK9"/>
<dbReference type="SUPFAM" id="SSF55136">
    <property type="entry name" value="Probable bacterial effector-binding domain"/>
    <property type="match status" value="1"/>
</dbReference>
<proteinExistence type="predicted"/>
<comment type="caution">
    <text evidence="2">The sequence shown here is derived from an EMBL/GenBank/DDBJ whole genome shotgun (WGS) entry which is preliminary data.</text>
</comment>
<protein>
    <submittedName>
        <fullName evidence="2">AraC family transcriptional regulator</fullName>
    </submittedName>
</protein>
<dbReference type="InterPro" id="IPR053182">
    <property type="entry name" value="YobU-like_regulator"/>
</dbReference>
<dbReference type="RefSeq" id="WP_228275609.1">
    <property type="nucleotide sequence ID" value="NZ_ML762426.1"/>
</dbReference>
<feature type="non-terminal residue" evidence="2">
    <location>
        <position position="1"/>
    </location>
</feature>
<dbReference type="InterPro" id="IPR011256">
    <property type="entry name" value="Reg_factor_effector_dom_sf"/>
</dbReference>
<reference evidence="2 3" key="1">
    <citation type="submission" date="2019-10" db="EMBL/GenBank/DDBJ databases">
        <title>Gracilibacillus sp. nov. isolated from rice seeds.</title>
        <authorList>
            <person name="He S."/>
        </authorList>
    </citation>
    <scope>NUCLEOTIDE SEQUENCE [LARGE SCALE GENOMIC DNA]</scope>
    <source>
        <strain evidence="2 3">TD8</strain>
    </source>
</reference>
<evidence type="ECO:0000313" key="2">
    <source>
        <dbReference type="EMBL" id="KAB8138124.1"/>
    </source>
</evidence>
<organism evidence="2 3">
    <name type="scientific">Gracilibacillus oryzae</name>
    <dbReference type="NCBI Taxonomy" id="1672701"/>
    <lineage>
        <taxon>Bacteria</taxon>
        <taxon>Bacillati</taxon>
        <taxon>Bacillota</taxon>
        <taxon>Bacilli</taxon>
        <taxon>Bacillales</taxon>
        <taxon>Bacillaceae</taxon>
        <taxon>Gracilibacillus</taxon>
    </lineage>
</organism>
<evidence type="ECO:0000313" key="3">
    <source>
        <dbReference type="Proteomes" id="UP000480246"/>
    </source>
</evidence>
<sequence length="55" mass="6416">MPDAIQNVWKRIFSEWFPSTGYEHADAPELEVYYPGDPASADYRSEVWIPVIDKK</sequence>
<evidence type="ECO:0000259" key="1">
    <source>
        <dbReference type="Pfam" id="PF06445"/>
    </source>
</evidence>
<feature type="domain" description="GyrI-like small molecule binding" evidence="1">
    <location>
        <begin position="3"/>
        <end position="51"/>
    </location>
</feature>
<dbReference type="PANTHER" id="PTHR36444">
    <property type="entry name" value="TRANSCRIPTIONAL REGULATOR PROTEIN YOBU-RELATED"/>
    <property type="match status" value="1"/>
</dbReference>
<accession>A0A7C8KTK9</accession>
<dbReference type="EMBL" id="WEID01000027">
    <property type="protein sequence ID" value="KAB8138124.1"/>
    <property type="molecule type" value="Genomic_DNA"/>
</dbReference>
<keyword evidence="3" id="KW-1185">Reference proteome</keyword>
<name>A0A7C8KTK9_9BACI</name>
<dbReference type="InterPro" id="IPR029442">
    <property type="entry name" value="GyrI-like"/>
</dbReference>